<dbReference type="InterPro" id="IPR049083">
    <property type="entry name" value="TACO1_YebC_N"/>
</dbReference>
<dbReference type="Gene3D" id="1.10.10.200">
    <property type="match status" value="1"/>
</dbReference>
<name>A0A7C4Y5H6_UNCW3</name>
<dbReference type="Pfam" id="PF20772">
    <property type="entry name" value="TACO1_YebC_N"/>
    <property type="match status" value="1"/>
</dbReference>
<sequence length="249" mass="27885">MSGHSKWSKVKHIKEKQDAKKGQIFTKLIRELTIAAREGGGDPETNARLRHAIELARENNMPYENIERAIKRGTGELPGQVIEEVTYEGYGPGSVAIIVTAATDNKNRTTAEIRHIFTKFGGKLGTTGCVSYMFSPKGVIYVEKDIGEEKLFEMVVDAGVEDIKTEDDSILITTDVKNFDAVKEILKKNNVKIIEAKLTKIPQNYVHLEGEKAQTFLKFLDELEEHPDVQDVYANFDIPDSLLMEASNN</sequence>
<evidence type="ECO:0000259" key="8">
    <source>
        <dbReference type="Pfam" id="PF20772"/>
    </source>
</evidence>
<dbReference type="PANTHER" id="PTHR12532">
    <property type="entry name" value="TRANSLATIONAL ACTIVATOR OF CYTOCHROME C OXIDASE 1"/>
    <property type="match status" value="1"/>
</dbReference>
<evidence type="ECO:0000313" key="9">
    <source>
        <dbReference type="EMBL" id="HGW91483.1"/>
    </source>
</evidence>
<dbReference type="GO" id="GO:0005829">
    <property type="term" value="C:cytosol"/>
    <property type="evidence" value="ECO:0007669"/>
    <property type="project" value="TreeGrafter"/>
</dbReference>
<keyword evidence="2 6" id="KW-0963">Cytoplasm</keyword>
<dbReference type="NCBIfam" id="NF001030">
    <property type="entry name" value="PRK00110.1"/>
    <property type="match status" value="1"/>
</dbReference>
<protein>
    <recommendedName>
        <fullName evidence="6">Probable transcriptional regulatory protein ENV67_02950</fullName>
    </recommendedName>
</protein>
<evidence type="ECO:0000256" key="2">
    <source>
        <dbReference type="ARBA" id="ARBA00022490"/>
    </source>
</evidence>
<reference evidence="9" key="1">
    <citation type="journal article" date="2020" name="mSystems">
        <title>Genome- and Community-Level Interaction Insights into Carbon Utilization and Element Cycling Functions of Hydrothermarchaeota in Hydrothermal Sediment.</title>
        <authorList>
            <person name="Zhou Z."/>
            <person name="Liu Y."/>
            <person name="Xu W."/>
            <person name="Pan J."/>
            <person name="Luo Z.H."/>
            <person name="Li M."/>
        </authorList>
    </citation>
    <scope>NUCLEOTIDE SEQUENCE [LARGE SCALE GENOMIC DNA]</scope>
    <source>
        <strain evidence="9">SpSt-780</strain>
    </source>
</reference>
<evidence type="ECO:0000256" key="1">
    <source>
        <dbReference type="ARBA" id="ARBA00008724"/>
    </source>
</evidence>
<dbReference type="InterPro" id="IPR048300">
    <property type="entry name" value="TACO1_YebC-like_2nd/3rd_dom"/>
</dbReference>
<dbReference type="InterPro" id="IPR029072">
    <property type="entry name" value="YebC-like"/>
</dbReference>
<keyword evidence="4 6" id="KW-0238">DNA-binding</keyword>
<dbReference type="EMBL" id="DTHG01000037">
    <property type="protein sequence ID" value="HGW91483.1"/>
    <property type="molecule type" value="Genomic_DNA"/>
</dbReference>
<accession>A0A7C4Y5H6</accession>
<dbReference type="SUPFAM" id="SSF75625">
    <property type="entry name" value="YebC-like"/>
    <property type="match status" value="1"/>
</dbReference>
<organism evidence="9">
    <name type="scientific">candidate division WOR-3 bacterium</name>
    <dbReference type="NCBI Taxonomy" id="2052148"/>
    <lineage>
        <taxon>Bacteria</taxon>
        <taxon>Bacteria division WOR-3</taxon>
    </lineage>
</organism>
<feature type="domain" description="TACO1/YebC-like N-terminal" evidence="8">
    <location>
        <begin position="5"/>
        <end position="76"/>
    </location>
</feature>
<evidence type="ECO:0000256" key="3">
    <source>
        <dbReference type="ARBA" id="ARBA00023015"/>
    </source>
</evidence>
<evidence type="ECO:0000256" key="4">
    <source>
        <dbReference type="ARBA" id="ARBA00023125"/>
    </source>
</evidence>
<dbReference type="GO" id="GO:0006355">
    <property type="term" value="P:regulation of DNA-templated transcription"/>
    <property type="evidence" value="ECO:0007669"/>
    <property type="project" value="UniProtKB-UniRule"/>
</dbReference>
<dbReference type="GO" id="GO:0003677">
    <property type="term" value="F:DNA binding"/>
    <property type="evidence" value="ECO:0007669"/>
    <property type="project" value="UniProtKB-UniRule"/>
</dbReference>
<dbReference type="FunFam" id="1.10.10.200:FF:000002">
    <property type="entry name" value="Probable transcriptional regulatory protein CLM62_37755"/>
    <property type="match status" value="1"/>
</dbReference>
<evidence type="ECO:0000256" key="6">
    <source>
        <dbReference type="HAMAP-Rule" id="MF_00693"/>
    </source>
</evidence>
<dbReference type="Gene3D" id="3.30.70.980">
    <property type="match status" value="2"/>
</dbReference>
<dbReference type="NCBIfam" id="TIGR01033">
    <property type="entry name" value="YebC/PmpR family DNA-binding transcriptional regulator"/>
    <property type="match status" value="1"/>
</dbReference>
<feature type="domain" description="TACO1/YebC-like second and third" evidence="7">
    <location>
        <begin position="83"/>
        <end position="236"/>
    </location>
</feature>
<dbReference type="HAMAP" id="MF_00693">
    <property type="entry name" value="Transcrip_reg_TACO1"/>
    <property type="match status" value="1"/>
</dbReference>
<gene>
    <name evidence="9" type="ORF">ENV67_02950</name>
</gene>
<keyword evidence="3 6" id="KW-0805">Transcription regulation</keyword>
<evidence type="ECO:0000256" key="5">
    <source>
        <dbReference type="ARBA" id="ARBA00023163"/>
    </source>
</evidence>
<dbReference type="InterPro" id="IPR017856">
    <property type="entry name" value="Integrase-like_N"/>
</dbReference>
<keyword evidence="5 6" id="KW-0804">Transcription</keyword>
<dbReference type="NCBIfam" id="NF009044">
    <property type="entry name" value="PRK12378.1"/>
    <property type="match status" value="1"/>
</dbReference>
<proteinExistence type="inferred from homology"/>
<comment type="similarity">
    <text evidence="1 6">Belongs to the TACO1 family.</text>
</comment>
<evidence type="ECO:0000259" key="7">
    <source>
        <dbReference type="Pfam" id="PF01709"/>
    </source>
</evidence>
<comment type="subcellular location">
    <subcellularLocation>
        <location evidence="6">Cytoplasm</location>
    </subcellularLocation>
</comment>
<dbReference type="Pfam" id="PF01709">
    <property type="entry name" value="Transcrip_reg"/>
    <property type="match status" value="1"/>
</dbReference>
<dbReference type="InterPro" id="IPR026564">
    <property type="entry name" value="Transcrip_reg_TACO1-like_dom3"/>
</dbReference>
<dbReference type="PANTHER" id="PTHR12532:SF6">
    <property type="entry name" value="TRANSCRIPTIONAL REGULATORY PROTEIN YEBC-RELATED"/>
    <property type="match status" value="1"/>
</dbReference>
<comment type="caution">
    <text evidence="9">The sequence shown here is derived from an EMBL/GenBank/DDBJ whole genome shotgun (WGS) entry which is preliminary data.</text>
</comment>
<dbReference type="AlphaFoldDB" id="A0A7C4Y5H6"/>
<dbReference type="InterPro" id="IPR002876">
    <property type="entry name" value="Transcrip_reg_TACO1-like"/>
</dbReference>